<name>X1UPT6_9ZZZZ</name>
<dbReference type="EMBL" id="BARW01037966">
    <property type="protein sequence ID" value="GAJ19458.1"/>
    <property type="molecule type" value="Genomic_DNA"/>
</dbReference>
<sequence>YEASAPAYLDGFSFVVPTGTTSYTIEGGQHLLTWVVVEAGAETPAVDYQFTIAFSRSAAD</sequence>
<dbReference type="AlphaFoldDB" id="X1UPT6"/>
<organism evidence="1">
    <name type="scientific">marine sediment metagenome</name>
    <dbReference type="NCBI Taxonomy" id="412755"/>
    <lineage>
        <taxon>unclassified sequences</taxon>
        <taxon>metagenomes</taxon>
        <taxon>ecological metagenomes</taxon>
    </lineage>
</organism>
<proteinExistence type="predicted"/>
<reference evidence="1" key="1">
    <citation type="journal article" date="2014" name="Front. Microbiol.">
        <title>High frequency of phylogenetically diverse reductive dehalogenase-homologous genes in deep subseafloor sedimentary metagenomes.</title>
        <authorList>
            <person name="Kawai M."/>
            <person name="Futagami T."/>
            <person name="Toyoda A."/>
            <person name="Takaki Y."/>
            <person name="Nishi S."/>
            <person name="Hori S."/>
            <person name="Arai W."/>
            <person name="Tsubouchi T."/>
            <person name="Morono Y."/>
            <person name="Uchiyama I."/>
            <person name="Ito T."/>
            <person name="Fujiyama A."/>
            <person name="Inagaki F."/>
            <person name="Takami H."/>
        </authorList>
    </citation>
    <scope>NUCLEOTIDE SEQUENCE</scope>
    <source>
        <strain evidence="1">Expedition CK06-06</strain>
    </source>
</reference>
<comment type="caution">
    <text evidence="1">The sequence shown here is derived from an EMBL/GenBank/DDBJ whole genome shotgun (WGS) entry which is preliminary data.</text>
</comment>
<gene>
    <name evidence="1" type="ORF">S12H4_58450</name>
</gene>
<protein>
    <submittedName>
        <fullName evidence="1">Uncharacterized protein</fullName>
    </submittedName>
</protein>
<feature type="non-terminal residue" evidence="1">
    <location>
        <position position="1"/>
    </location>
</feature>
<evidence type="ECO:0000313" key="1">
    <source>
        <dbReference type="EMBL" id="GAJ19458.1"/>
    </source>
</evidence>
<accession>X1UPT6</accession>